<feature type="region of interest" description="Disordered" evidence="1">
    <location>
        <begin position="1"/>
        <end position="31"/>
    </location>
</feature>
<dbReference type="SUPFAM" id="SSF56112">
    <property type="entry name" value="Protein kinase-like (PK-like)"/>
    <property type="match status" value="1"/>
</dbReference>
<dbReference type="RefSeq" id="XP_041159745.1">
    <property type="nucleotide sequence ID" value="XM_041306658.1"/>
</dbReference>
<gene>
    <name evidence="3" type="ORF">HD556DRAFT_1443716</name>
</gene>
<dbReference type="EMBL" id="JABBWE010000031">
    <property type="protein sequence ID" value="KAG1793289.1"/>
    <property type="molecule type" value="Genomic_DNA"/>
</dbReference>
<name>A0A9P7AQJ1_9AGAM</name>
<dbReference type="Proteomes" id="UP000719766">
    <property type="component" value="Unassembled WGS sequence"/>
</dbReference>
<dbReference type="OrthoDB" id="5569250at2759"/>
<evidence type="ECO:0000313" key="4">
    <source>
        <dbReference type="Proteomes" id="UP000719766"/>
    </source>
</evidence>
<dbReference type="InterPro" id="IPR011009">
    <property type="entry name" value="Kinase-like_dom_sf"/>
</dbReference>
<dbReference type="PANTHER" id="PTHR38248">
    <property type="entry name" value="FUNK1 6"/>
    <property type="match status" value="1"/>
</dbReference>
<comment type="caution">
    <text evidence="3">The sequence shown here is derived from an EMBL/GenBank/DDBJ whole genome shotgun (WGS) entry which is preliminary data.</text>
</comment>
<feature type="compositionally biased region" description="Basic and acidic residues" evidence="1">
    <location>
        <begin position="307"/>
        <end position="326"/>
    </location>
</feature>
<feature type="region of interest" description="Disordered" evidence="1">
    <location>
        <begin position="269"/>
        <end position="337"/>
    </location>
</feature>
<dbReference type="AlphaFoldDB" id="A0A9P7AQJ1"/>
<dbReference type="PANTHER" id="PTHR38248:SF2">
    <property type="entry name" value="FUNK1 11"/>
    <property type="match status" value="1"/>
</dbReference>
<dbReference type="GeneID" id="64600422"/>
<proteinExistence type="predicted"/>
<accession>A0A9P7AQJ1</accession>
<dbReference type="Gene3D" id="1.10.510.10">
    <property type="entry name" value="Transferase(Phosphotransferase) domain 1"/>
    <property type="match status" value="1"/>
</dbReference>
<evidence type="ECO:0000256" key="1">
    <source>
        <dbReference type="SAM" id="MobiDB-lite"/>
    </source>
</evidence>
<dbReference type="InterPro" id="IPR040976">
    <property type="entry name" value="Pkinase_fungal"/>
</dbReference>
<keyword evidence="4" id="KW-1185">Reference proteome</keyword>
<feature type="compositionally biased region" description="Polar residues" evidence="1">
    <location>
        <begin position="18"/>
        <end position="31"/>
    </location>
</feature>
<dbReference type="Pfam" id="PF17667">
    <property type="entry name" value="Pkinase_fungal"/>
    <property type="match status" value="1"/>
</dbReference>
<reference evidence="3" key="1">
    <citation type="journal article" date="2020" name="New Phytol.">
        <title>Comparative genomics reveals dynamic genome evolution in host specialist ectomycorrhizal fungi.</title>
        <authorList>
            <person name="Lofgren L.A."/>
            <person name="Nguyen N.H."/>
            <person name="Vilgalys R."/>
            <person name="Ruytinx J."/>
            <person name="Liao H.L."/>
            <person name="Branco S."/>
            <person name="Kuo A."/>
            <person name="LaButti K."/>
            <person name="Lipzen A."/>
            <person name="Andreopoulos W."/>
            <person name="Pangilinan J."/>
            <person name="Riley R."/>
            <person name="Hundley H."/>
            <person name="Na H."/>
            <person name="Barry K."/>
            <person name="Grigoriev I.V."/>
            <person name="Stajich J.E."/>
            <person name="Kennedy P.G."/>
        </authorList>
    </citation>
    <scope>NUCLEOTIDE SEQUENCE</scope>
    <source>
        <strain evidence="3">S12</strain>
    </source>
</reference>
<protein>
    <recommendedName>
        <fullName evidence="2">Fungal-type protein kinase domain-containing protein</fullName>
    </recommendedName>
</protein>
<feature type="domain" description="Fungal-type protein kinase" evidence="2">
    <location>
        <begin position="342"/>
        <end position="662"/>
    </location>
</feature>
<sequence length="778" mass="88473">MPPLSTPPRANVSAHAPTGQQSTPNSRGGSAISNHIGLLGVNVNNLRPWIERDIEQAQTCPVDDMLQLFLQHVSRRPEAKQPDLLQKCLKEVARVLNKMPAADRFHPSRIKEALDSFASERVETTSYGPFVQASNIAFTCLAGLQVKGMLDTPSNLDIIFQVNDHPIHQDHQDRTSKRKPDVVILPYACAFAGLPEENRDMGADDYKLISAATKPKKQLFWKDVLACIEFKRPTKKLSQCPLSYEVTPYKPTHPEYRRVEPSETNTPAIAAVDSVQTPATLPVPDAERPVRRSPRLAVSSQNPSNDSSKRKAAETLESASKRAKTDDDTEPDPEPKLDVTVQTGLYAAEMFAANVAVKHLVNLVVVDEMVWVWHYDRQGTIQCSGINFIQDLPRFMVLLYAFQRFSLVHWGRNTDFKHDEKNDSHKLMIDGVDLELHTSHKDRVAHYGLKGRATNVFPVTSAKLSKDNPEIAKDGMVAKVFWAEEQRASEPDILKKVYEIAEEQDAVKGHVPHLLWHHKFKDPTSKIREALGVSEPAKGSRVLYILVFRKLKPITELKGTEFFDAWRQCIMCHYALWQAGVYHRDVSPGNMMWYRNGTVLMGVLNDYDLSSLATALGPQGNERTGTIPFMALDLLSKKGQRGEVKHLYRHDLESFMWVLVWVSLRYKDGRLLSRKSRPFDEWATVDAETCGEKKSFFQTNFLQYESFTVDQRMWELVMDCLQLLKADAYRRETIGYKMRRQAGVDRLIMAEEFELDDLEFLDLFTHTEAWVQLSNSVQ</sequence>
<evidence type="ECO:0000259" key="2">
    <source>
        <dbReference type="Pfam" id="PF17667"/>
    </source>
</evidence>
<evidence type="ECO:0000313" key="3">
    <source>
        <dbReference type="EMBL" id="KAG1793289.1"/>
    </source>
</evidence>
<organism evidence="3 4">
    <name type="scientific">Suillus plorans</name>
    <dbReference type="NCBI Taxonomy" id="116603"/>
    <lineage>
        <taxon>Eukaryota</taxon>
        <taxon>Fungi</taxon>
        <taxon>Dikarya</taxon>
        <taxon>Basidiomycota</taxon>
        <taxon>Agaricomycotina</taxon>
        <taxon>Agaricomycetes</taxon>
        <taxon>Agaricomycetidae</taxon>
        <taxon>Boletales</taxon>
        <taxon>Suillineae</taxon>
        <taxon>Suillaceae</taxon>
        <taxon>Suillus</taxon>
    </lineage>
</organism>